<accession>A0A9N8ZBU1</accession>
<gene>
    <name evidence="1" type="ORF">DERYTH_LOCUS2270</name>
</gene>
<proteinExistence type="predicted"/>
<dbReference type="EMBL" id="CAJVPY010000706">
    <property type="protein sequence ID" value="CAG8488059.1"/>
    <property type="molecule type" value="Genomic_DNA"/>
</dbReference>
<feature type="non-terminal residue" evidence="1">
    <location>
        <position position="1"/>
    </location>
</feature>
<reference evidence="1" key="1">
    <citation type="submission" date="2021-06" db="EMBL/GenBank/DDBJ databases">
        <authorList>
            <person name="Kallberg Y."/>
            <person name="Tangrot J."/>
            <person name="Rosling A."/>
        </authorList>
    </citation>
    <scope>NUCLEOTIDE SEQUENCE</scope>
    <source>
        <strain evidence="1">MA453B</strain>
    </source>
</reference>
<name>A0A9N8ZBU1_9GLOM</name>
<evidence type="ECO:0000313" key="1">
    <source>
        <dbReference type="EMBL" id="CAG8488059.1"/>
    </source>
</evidence>
<evidence type="ECO:0000313" key="2">
    <source>
        <dbReference type="Proteomes" id="UP000789405"/>
    </source>
</evidence>
<protein>
    <submittedName>
        <fullName evidence="1">984_t:CDS:1</fullName>
    </submittedName>
</protein>
<dbReference type="AlphaFoldDB" id="A0A9N8ZBU1"/>
<sequence>KQVQEWRKQKENLKPVKNKEQYPVLKNKLLDYIKQRSKKKQAITIFIIRNKAKELGQTLGLEDAKHIYKDVIKALNLEGLDVLEIPGETTSILQLPDISANKPFKSDIVRTRVLA</sequence>
<keyword evidence="2" id="KW-1185">Reference proteome</keyword>
<organism evidence="1 2">
    <name type="scientific">Dentiscutata erythropus</name>
    <dbReference type="NCBI Taxonomy" id="1348616"/>
    <lineage>
        <taxon>Eukaryota</taxon>
        <taxon>Fungi</taxon>
        <taxon>Fungi incertae sedis</taxon>
        <taxon>Mucoromycota</taxon>
        <taxon>Glomeromycotina</taxon>
        <taxon>Glomeromycetes</taxon>
        <taxon>Diversisporales</taxon>
        <taxon>Gigasporaceae</taxon>
        <taxon>Dentiscutata</taxon>
    </lineage>
</organism>
<dbReference type="Proteomes" id="UP000789405">
    <property type="component" value="Unassembled WGS sequence"/>
</dbReference>
<comment type="caution">
    <text evidence="1">The sequence shown here is derived from an EMBL/GenBank/DDBJ whole genome shotgun (WGS) entry which is preliminary data.</text>
</comment>